<dbReference type="InterPro" id="IPR042342">
    <property type="entry name" value="TTC22"/>
</dbReference>
<protein>
    <submittedName>
        <fullName evidence="2">Toll/interleukin-1 receptor domain-containing protein</fullName>
    </submittedName>
</protein>
<dbReference type="PANTHER" id="PTHR16253">
    <property type="entry name" value="TETRATRICOPEPTIDE REPEAT PROTEIN 22"/>
    <property type="match status" value="1"/>
</dbReference>
<dbReference type="SUPFAM" id="SSF52200">
    <property type="entry name" value="Toll/Interleukin receptor TIR domain"/>
    <property type="match status" value="1"/>
</dbReference>
<dbReference type="InterPro" id="IPR035897">
    <property type="entry name" value="Toll_tir_struct_dom_sf"/>
</dbReference>
<dbReference type="SMART" id="SM00255">
    <property type="entry name" value="TIR"/>
    <property type="match status" value="1"/>
</dbReference>
<evidence type="ECO:0000313" key="3">
    <source>
        <dbReference type="Proteomes" id="UP001172082"/>
    </source>
</evidence>
<dbReference type="InterPro" id="IPR000157">
    <property type="entry name" value="TIR_dom"/>
</dbReference>
<accession>A0ABT8KU12</accession>
<comment type="caution">
    <text evidence="2">The sequence shown here is derived from an EMBL/GenBank/DDBJ whole genome shotgun (WGS) entry which is preliminary data.</text>
</comment>
<dbReference type="PROSITE" id="PS50104">
    <property type="entry name" value="TIR"/>
    <property type="match status" value="1"/>
</dbReference>
<dbReference type="Gene3D" id="3.40.50.10140">
    <property type="entry name" value="Toll/interleukin-1 receptor homology (TIR) domain"/>
    <property type="match status" value="1"/>
</dbReference>
<feature type="domain" description="TIR" evidence="1">
    <location>
        <begin position="3"/>
        <end position="127"/>
    </location>
</feature>
<dbReference type="Pfam" id="PF13676">
    <property type="entry name" value="TIR_2"/>
    <property type="match status" value="1"/>
</dbReference>
<dbReference type="RefSeq" id="WP_346754259.1">
    <property type="nucleotide sequence ID" value="NZ_JAUJEA010000010.1"/>
</dbReference>
<organism evidence="2 3">
    <name type="scientific">Splendidivirga corallicola</name>
    <dbReference type="NCBI Taxonomy" id="3051826"/>
    <lineage>
        <taxon>Bacteria</taxon>
        <taxon>Pseudomonadati</taxon>
        <taxon>Bacteroidota</taxon>
        <taxon>Cytophagia</taxon>
        <taxon>Cytophagales</taxon>
        <taxon>Splendidivirgaceae</taxon>
        <taxon>Splendidivirga</taxon>
    </lineage>
</organism>
<evidence type="ECO:0000259" key="1">
    <source>
        <dbReference type="PROSITE" id="PS50104"/>
    </source>
</evidence>
<proteinExistence type="predicted"/>
<name>A0ABT8KU12_9BACT</name>
<evidence type="ECO:0000313" key="2">
    <source>
        <dbReference type="EMBL" id="MDN5204234.1"/>
    </source>
</evidence>
<dbReference type="PANTHER" id="PTHR16253:SF0">
    <property type="entry name" value="TETRATRICOPEPTIDE REPEAT PROTEIN 22"/>
    <property type="match status" value="1"/>
</dbReference>
<gene>
    <name evidence="2" type="ORF">QQ008_22775</name>
</gene>
<dbReference type="EMBL" id="JAUJEA010000010">
    <property type="protein sequence ID" value="MDN5204234.1"/>
    <property type="molecule type" value="Genomic_DNA"/>
</dbReference>
<dbReference type="Proteomes" id="UP001172082">
    <property type="component" value="Unassembled WGS sequence"/>
</dbReference>
<sequence>MNNLGKVFISHSSIDKPFVDKIVKDLTQRKIPVWYDKFDIKLGESIPDKINKGIRDSKYFIIVLSKNSVSSKWVNEELNAALMKQINSKGTFVLPIVIEEIEIPPLLAHRSVADFREDYDKGLTTILSALSLDYKVSKSIPEKKLFPWPDSDSSDKQYLYLHSNRFDKFFKMNCDFDWSVDRTIDYIVATLALPWNQEIVELGMKWSFSYGIELNGKSLILNKKINNYDPQNGEIIRLNISGTYQDLYENELKEMWDGKKFYEIFGAMKHERELKDKINERGQLSRSRIREIANSCFKHV</sequence>
<reference evidence="2" key="1">
    <citation type="submission" date="2023-06" db="EMBL/GenBank/DDBJ databases">
        <title>Genomic of Parafulvivirga corallium.</title>
        <authorList>
            <person name="Wang G."/>
        </authorList>
    </citation>
    <scope>NUCLEOTIDE SEQUENCE</scope>
    <source>
        <strain evidence="2">BMA10</strain>
    </source>
</reference>
<keyword evidence="3" id="KW-1185">Reference proteome</keyword>
<keyword evidence="2" id="KW-0675">Receptor</keyword>